<dbReference type="NCBIfam" id="TIGR00516">
    <property type="entry name" value="acpS"/>
    <property type="match status" value="1"/>
</dbReference>
<keyword evidence="4 8" id="KW-0276">Fatty acid metabolism</keyword>
<feature type="binding site" evidence="8">
    <location>
        <position position="57"/>
    </location>
    <ligand>
        <name>Mg(2+)</name>
        <dbReference type="ChEBI" id="CHEBI:18420"/>
    </ligand>
</feature>
<evidence type="ECO:0000256" key="6">
    <source>
        <dbReference type="ARBA" id="ARBA00023098"/>
    </source>
</evidence>
<dbReference type="GO" id="GO:0008897">
    <property type="term" value="F:holo-[acyl-carrier-protein] synthase activity"/>
    <property type="evidence" value="ECO:0007669"/>
    <property type="project" value="UniProtKB-UniRule"/>
</dbReference>
<dbReference type="SUPFAM" id="SSF56214">
    <property type="entry name" value="4'-phosphopantetheinyl transferase"/>
    <property type="match status" value="1"/>
</dbReference>
<evidence type="ECO:0000313" key="12">
    <source>
        <dbReference type="Proteomes" id="UP000195781"/>
    </source>
</evidence>
<gene>
    <name evidence="8" type="primary">acpS</name>
    <name evidence="11" type="ORF">B5G02_05990</name>
</gene>
<evidence type="ECO:0000256" key="1">
    <source>
        <dbReference type="ARBA" id="ARBA00022516"/>
    </source>
</evidence>
<keyword evidence="6 8" id="KW-0443">Lipid metabolism</keyword>
<proteinExistence type="inferred from homology"/>
<dbReference type="InterPro" id="IPR002582">
    <property type="entry name" value="ACPS"/>
</dbReference>
<dbReference type="Proteomes" id="UP000195781">
    <property type="component" value="Unassembled WGS sequence"/>
</dbReference>
<keyword evidence="2 8" id="KW-0808">Transferase</keyword>
<evidence type="ECO:0000256" key="2">
    <source>
        <dbReference type="ARBA" id="ARBA00022679"/>
    </source>
</evidence>
<dbReference type="NCBIfam" id="TIGR00556">
    <property type="entry name" value="pantethn_trn"/>
    <property type="match status" value="1"/>
</dbReference>
<dbReference type="EC" id="2.7.8.7" evidence="8"/>
<keyword evidence="7 8" id="KW-0275">Fatty acid biosynthesis</keyword>
<keyword evidence="1 8" id="KW-0444">Lipid biosynthesis</keyword>
<comment type="caution">
    <text evidence="11">The sequence shown here is derived from an EMBL/GenBank/DDBJ whole genome shotgun (WGS) entry which is preliminary data.</text>
</comment>
<dbReference type="InterPro" id="IPR037143">
    <property type="entry name" value="4-PPantetheinyl_Trfase_dom_sf"/>
</dbReference>
<keyword evidence="8" id="KW-0963">Cytoplasm</keyword>
<sequence length="186" mass="20472">MAEAGIGVDIVEIARMSRVLEKTPSFARKMFTEEEQRYCDQAPRRAAHYAARFAAREAVLKALGTGFAKGVGRKDVSVSRDDHGRPIAVLQGKALQIAQEQEIVEVALSLSLTSDLAVANAMAISDDARPRPKQQREDERARVARSFREARSILDELERVQDESLASLTGETLIEHGGSDETHSEL</sequence>
<dbReference type="OrthoDB" id="517356at2"/>
<dbReference type="GO" id="GO:0000287">
    <property type="term" value="F:magnesium ion binding"/>
    <property type="evidence" value="ECO:0007669"/>
    <property type="project" value="UniProtKB-UniRule"/>
</dbReference>
<feature type="domain" description="4'-phosphopantetheinyl transferase" evidence="10">
    <location>
        <begin position="5"/>
        <end position="101"/>
    </location>
</feature>
<evidence type="ECO:0000313" key="11">
    <source>
        <dbReference type="EMBL" id="OUN88605.1"/>
    </source>
</evidence>
<evidence type="ECO:0000256" key="5">
    <source>
        <dbReference type="ARBA" id="ARBA00022842"/>
    </source>
</evidence>
<keyword evidence="5 8" id="KW-0460">Magnesium</keyword>
<feature type="binding site" evidence="8">
    <location>
        <position position="9"/>
    </location>
    <ligand>
        <name>Mg(2+)</name>
        <dbReference type="ChEBI" id="CHEBI:18420"/>
    </ligand>
</feature>
<evidence type="ECO:0000256" key="4">
    <source>
        <dbReference type="ARBA" id="ARBA00022832"/>
    </source>
</evidence>
<dbReference type="RefSeq" id="WP_094335567.1">
    <property type="nucleotide sequence ID" value="NZ_NFIE01000011.1"/>
</dbReference>
<dbReference type="HAMAP" id="MF_00101">
    <property type="entry name" value="AcpS"/>
    <property type="match status" value="1"/>
</dbReference>
<dbReference type="GO" id="GO:0005737">
    <property type="term" value="C:cytoplasm"/>
    <property type="evidence" value="ECO:0007669"/>
    <property type="project" value="UniProtKB-SubCell"/>
</dbReference>
<protein>
    <recommendedName>
        <fullName evidence="8">Holo-[acyl-carrier-protein] synthase</fullName>
        <shortName evidence="8">Holo-ACP synthase</shortName>
        <ecNumber evidence="8">2.7.8.7</ecNumber>
    </recommendedName>
    <alternativeName>
        <fullName evidence="8">4'-phosphopantetheinyl transferase AcpS</fullName>
    </alternativeName>
</protein>
<accession>A0A1Y3XSZ1</accession>
<evidence type="ECO:0000256" key="7">
    <source>
        <dbReference type="ARBA" id="ARBA00023160"/>
    </source>
</evidence>
<dbReference type="AlphaFoldDB" id="A0A1Y3XSZ1"/>
<dbReference type="InterPro" id="IPR004568">
    <property type="entry name" value="Ppantetheine-prot_Trfase_dom"/>
</dbReference>
<evidence type="ECO:0000256" key="3">
    <source>
        <dbReference type="ARBA" id="ARBA00022723"/>
    </source>
</evidence>
<dbReference type="Pfam" id="PF01648">
    <property type="entry name" value="ACPS"/>
    <property type="match status" value="1"/>
</dbReference>
<reference evidence="12" key="1">
    <citation type="submission" date="2017-04" db="EMBL/GenBank/DDBJ databases">
        <title>Function of individual gut microbiota members based on whole genome sequencing of pure cultures obtained from chicken caecum.</title>
        <authorList>
            <person name="Medvecky M."/>
            <person name="Cejkova D."/>
            <person name="Polansky O."/>
            <person name="Karasova D."/>
            <person name="Kubasova T."/>
            <person name="Cizek A."/>
            <person name="Rychlik I."/>
        </authorList>
    </citation>
    <scope>NUCLEOTIDE SEQUENCE [LARGE SCALE GENOMIC DNA]</scope>
    <source>
        <strain evidence="12">An5</strain>
    </source>
</reference>
<organism evidence="11 12">
    <name type="scientific">[Collinsella] massiliensis</name>
    <dbReference type="NCBI Taxonomy" id="1232426"/>
    <lineage>
        <taxon>Bacteria</taxon>
        <taxon>Bacillati</taxon>
        <taxon>Actinomycetota</taxon>
        <taxon>Coriobacteriia</taxon>
        <taxon>Coriobacteriales</taxon>
        <taxon>Coriobacteriaceae</taxon>
        <taxon>Enorma</taxon>
    </lineage>
</organism>
<dbReference type="GO" id="GO:0006633">
    <property type="term" value="P:fatty acid biosynthetic process"/>
    <property type="evidence" value="ECO:0007669"/>
    <property type="project" value="UniProtKB-UniRule"/>
</dbReference>
<comment type="cofactor">
    <cofactor evidence="8">
        <name>Mg(2+)</name>
        <dbReference type="ChEBI" id="CHEBI:18420"/>
    </cofactor>
</comment>
<comment type="catalytic activity">
    <reaction evidence="8">
        <text>apo-[ACP] + CoA = holo-[ACP] + adenosine 3',5'-bisphosphate + H(+)</text>
        <dbReference type="Rhea" id="RHEA:12068"/>
        <dbReference type="Rhea" id="RHEA-COMP:9685"/>
        <dbReference type="Rhea" id="RHEA-COMP:9690"/>
        <dbReference type="ChEBI" id="CHEBI:15378"/>
        <dbReference type="ChEBI" id="CHEBI:29999"/>
        <dbReference type="ChEBI" id="CHEBI:57287"/>
        <dbReference type="ChEBI" id="CHEBI:58343"/>
        <dbReference type="ChEBI" id="CHEBI:64479"/>
        <dbReference type="EC" id="2.7.8.7"/>
    </reaction>
</comment>
<dbReference type="InterPro" id="IPR008278">
    <property type="entry name" value="4-PPantetheinyl_Trfase_dom"/>
</dbReference>
<evidence type="ECO:0000256" key="8">
    <source>
        <dbReference type="HAMAP-Rule" id="MF_00101"/>
    </source>
</evidence>
<dbReference type="Gene3D" id="3.90.470.20">
    <property type="entry name" value="4'-phosphopantetheinyl transferase domain"/>
    <property type="match status" value="1"/>
</dbReference>
<comment type="function">
    <text evidence="8">Transfers the 4'-phosphopantetheine moiety from coenzyme A to a Ser of acyl-carrier-protein.</text>
</comment>
<feature type="region of interest" description="Disordered" evidence="9">
    <location>
        <begin position="165"/>
        <end position="186"/>
    </location>
</feature>
<evidence type="ECO:0000259" key="10">
    <source>
        <dbReference type="Pfam" id="PF01648"/>
    </source>
</evidence>
<comment type="subcellular location">
    <subcellularLocation>
        <location evidence="8">Cytoplasm</location>
    </subcellularLocation>
</comment>
<name>A0A1Y3XSZ1_9ACTN</name>
<dbReference type="EMBL" id="NFIE01000011">
    <property type="protein sequence ID" value="OUN88605.1"/>
    <property type="molecule type" value="Genomic_DNA"/>
</dbReference>
<evidence type="ECO:0000256" key="9">
    <source>
        <dbReference type="SAM" id="MobiDB-lite"/>
    </source>
</evidence>
<keyword evidence="12" id="KW-1185">Reference proteome</keyword>
<feature type="compositionally biased region" description="Basic and acidic residues" evidence="9">
    <location>
        <begin position="173"/>
        <end position="186"/>
    </location>
</feature>
<keyword evidence="3 8" id="KW-0479">Metal-binding</keyword>
<comment type="similarity">
    <text evidence="8">Belongs to the P-Pant transferase superfamily. AcpS family.</text>
</comment>